<sequence length="200" mass="23112">MKYCMFLLWLFMASSVQAQVFPTSLGGITLGEDISSIHNICRMHTEIPLSQERHLLEVQLIPHHAPGIKSGTVAYANCDQIGRIVRIKLKFDNNTKEFFDELLQRYRARFGKPLEWRGDPFQTVMSWKWSFLNPEGEQVNLELTHSRDEDYKTGNFVKITLRSLWLREDACQDAKNDSGAQNDRAPTPANKLDYRLLVPQ</sequence>
<keyword evidence="1" id="KW-0732">Signal</keyword>
<dbReference type="eggNOG" id="ENOG5032S50">
    <property type="taxonomic scope" value="Bacteria"/>
</dbReference>
<evidence type="ECO:0000313" key="2">
    <source>
        <dbReference type="EMBL" id="ACU88472.1"/>
    </source>
</evidence>
<organism evidence="2 3">
    <name type="scientific">Desulfomicrobium baculatum (strain DSM 4028 / VKM B-1378 / X)</name>
    <name type="common">Desulfovibrio baculatus</name>
    <dbReference type="NCBI Taxonomy" id="525897"/>
    <lineage>
        <taxon>Bacteria</taxon>
        <taxon>Pseudomonadati</taxon>
        <taxon>Thermodesulfobacteriota</taxon>
        <taxon>Desulfovibrionia</taxon>
        <taxon>Desulfovibrionales</taxon>
        <taxon>Desulfomicrobiaceae</taxon>
        <taxon>Desulfomicrobium</taxon>
    </lineage>
</organism>
<dbReference type="STRING" id="525897.Dbac_0345"/>
<dbReference type="AlphaFoldDB" id="C7LVD0"/>
<accession>C7LVD0</accession>
<protein>
    <submittedName>
        <fullName evidence="2">Uncharacterized protein</fullName>
    </submittedName>
</protein>
<evidence type="ECO:0000313" key="3">
    <source>
        <dbReference type="Proteomes" id="UP000002216"/>
    </source>
</evidence>
<dbReference type="HOGENOM" id="CLU_115765_0_0_7"/>
<feature type="chain" id="PRO_5002979468" evidence="1">
    <location>
        <begin position="19"/>
        <end position="200"/>
    </location>
</feature>
<dbReference type="KEGG" id="dba:Dbac_0345"/>
<feature type="signal peptide" evidence="1">
    <location>
        <begin position="1"/>
        <end position="18"/>
    </location>
</feature>
<proteinExistence type="predicted"/>
<keyword evidence="3" id="KW-1185">Reference proteome</keyword>
<evidence type="ECO:0000256" key="1">
    <source>
        <dbReference type="SAM" id="SignalP"/>
    </source>
</evidence>
<name>C7LVD0_DESBD</name>
<dbReference type="EMBL" id="CP001629">
    <property type="protein sequence ID" value="ACU88472.1"/>
    <property type="molecule type" value="Genomic_DNA"/>
</dbReference>
<reference evidence="2 3" key="1">
    <citation type="journal article" date="2009" name="Stand. Genomic Sci.">
        <title>Complete genome sequence of Desulfomicrobium baculatum type strain (X).</title>
        <authorList>
            <person name="Copeland A."/>
            <person name="Spring S."/>
            <person name="Goker M."/>
            <person name="Schneider S."/>
            <person name="Lapidus A."/>
            <person name="Del Rio T.G."/>
            <person name="Tice H."/>
            <person name="Cheng J.F."/>
            <person name="Chen F."/>
            <person name="Nolan M."/>
            <person name="Bruce D."/>
            <person name="Goodwin L."/>
            <person name="Pitluck S."/>
            <person name="Ivanova N."/>
            <person name="Mavrommatis K."/>
            <person name="Ovchinnikova G."/>
            <person name="Pati A."/>
            <person name="Chen A."/>
            <person name="Palaniappan K."/>
            <person name="Land M."/>
            <person name="Hauser L."/>
            <person name="Chang Y.J."/>
            <person name="Jeffries C.C."/>
            <person name="Meincke L."/>
            <person name="Sims D."/>
            <person name="Brettin T."/>
            <person name="Detter J.C."/>
            <person name="Han C."/>
            <person name="Chain P."/>
            <person name="Bristow J."/>
            <person name="Eisen J.A."/>
            <person name="Markowitz V."/>
            <person name="Hugenholtz P."/>
            <person name="Kyrpides N.C."/>
            <person name="Klenk H.P."/>
            <person name="Lucas S."/>
        </authorList>
    </citation>
    <scope>NUCLEOTIDE SEQUENCE [LARGE SCALE GENOMIC DNA]</scope>
    <source>
        <strain evidence="3">DSM 4028 / VKM B-1378 / X</strain>
    </source>
</reference>
<gene>
    <name evidence="2" type="ordered locus">Dbac_0345</name>
</gene>
<dbReference type="Proteomes" id="UP000002216">
    <property type="component" value="Chromosome"/>
</dbReference>